<dbReference type="RefSeq" id="WP_344492914.1">
    <property type="nucleotide sequence ID" value="NZ_BAAAUD010000014.1"/>
</dbReference>
<evidence type="ECO:0000313" key="2">
    <source>
        <dbReference type="EMBL" id="GAA2932313.1"/>
    </source>
</evidence>
<dbReference type="Proteomes" id="UP001500403">
    <property type="component" value="Unassembled WGS sequence"/>
</dbReference>
<evidence type="ECO:0000313" key="3">
    <source>
        <dbReference type="Proteomes" id="UP001500403"/>
    </source>
</evidence>
<evidence type="ECO:0008006" key="4">
    <source>
        <dbReference type="Google" id="ProtNLM"/>
    </source>
</evidence>
<dbReference type="EMBL" id="BAAAUD010000014">
    <property type="protein sequence ID" value="GAA2932313.1"/>
    <property type="molecule type" value="Genomic_DNA"/>
</dbReference>
<proteinExistence type="predicted"/>
<feature type="region of interest" description="Disordered" evidence="1">
    <location>
        <begin position="54"/>
        <end position="79"/>
    </location>
</feature>
<sequence>MHMPLLPRSPLPGSAPSRTPLSRTPRSRSPLSRLGLYAAAGAVAALAAAGPAFAAADPGRHPEPQAGSSPTYKGRVTAKSGLLLRDKPTRGSRVVGSRPYGAVVRIFCKTHGENVHGDSHWYLLTDGTWAWGSARYIADIGPAPRTC</sequence>
<protein>
    <recommendedName>
        <fullName evidence="4">SH3b domain-containing protein</fullName>
    </recommendedName>
</protein>
<accession>A0ABP6JG98</accession>
<evidence type="ECO:0000256" key="1">
    <source>
        <dbReference type="SAM" id="MobiDB-lite"/>
    </source>
</evidence>
<feature type="compositionally biased region" description="Low complexity" evidence="1">
    <location>
        <begin position="16"/>
        <end position="30"/>
    </location>
</feature>
<dbReference type="Gene3D" id="2.30.30.40">
    <property type="entry name" value="SH3 Domains"/>
    <property type="match status" value="1"/>
</dbReference>
<gene>
    <name evidence="2" type="ORF">GCM10010446_16410</name>
</gene>
<comment type="caution">
    <text evidence="2">The sequence shown here is derived from an EMBL/GenBank/DDBJ whole genome shotgun (WGS) entry which is preliminary data.</text>
</comment>
<organism evidence="2 3">
    <name type="scientific">Streptomyces enissocaesilis</name>
    <dbReference type="NCBI Taxonomy" id="332589"/>
    <lineage>
        <taxon>Bacteria</taxon>
        <taxon>Bacillati</taxon>
        <taxon>Actinomycetota</taxon>
        <taxon>Actinomycetes</taxon>
        <taxon>Kitasatosporales</taxon>
        <taxon>Streptomycetaceae</taxon>
        <taxon>Streptomyces</taxon>
        <taxon>Streptomyces rochei group</taxon>
    </lineage>
</organism>
<reference evidence="3" key="1">
    <citation type="journal article" date="2019" name="Int. J. Syst. Evol. Microbiol.">
        <title>The Global Catalogue of Microorganisms (GCM) 10K type strain sequencing project: providing services to taxonomists for standard genome sequencing and annotation.</title>
        <authorList>
            <consortium name="The Broad Institute Genomics Platform"/>
            <consortium name="The Broad Institute Genome Sequencing Center for Infectious Disease"/>
            <person name="Wu L."/>
            <person name="Ma J."/>
        </authorList>
    </citation>
    <scope>NUCLEOTIDE SEQUENCE [LARGE SCALE GENOMIC DNA]</scope>
    <source>
        <strain evidence="3">JCM 9088</strain>
    </source>
</reference>
<name>A0ABP6JG98_9ACTN</name>
<keyword evidence="3" id="KW-1185">Reference proteome</keyword>
<feature type="region of interest" description="Disordered" evidence="1">
    <location>
        <begin position="1"/>
        <end position="30"/>
    </location>
</feature>